<evidence type="ECO:0000256" key="1">
    <source>
        <dbReference type="ARBA" id="ARBA00023002"/>
    </source>
</evidence>
<keyword evidence="1 4" id="KW-0560">Oxidoreductase</keyword>
<dbReference type="Gene3D" id="3.90.110.10">
    <property type="entry name" value="Lactate dehydrogenase/glycoside hydrolase, family 4, C-terminal"/>
    <property type="match status" value="1"/>
</dbReference>
<dbReference type="PRINTS" id="PR00086">
    <property type="entry name" value="LLDHDRGNASE"/>
</dbReference>
<name>A0A8N1S496_9HYME</name>
<dbReference type="SUPFAM" id="SSF56327">
    <property type="entry name" value="LDH C-terminal domain-like"/>
    <property type="match status" value="1"/>
</dbReference>
<dbReference type="PANTHER" id="PTHR43128:SF16">
    <property type="entry name" value="L-LACTATE DEHYDROGENASE"/>
    <property type="match status" value="1"/>
</dbReference>
<gene>
    <name evidence="8" type="primary">LOC105422270</name>
</gene>
<dbReference type="Pfam" id="PF02866">
    <property type="entry name" value="Ldh_1_C"/>
    <property type="match status" value="1"/>
</dbReference>
<keyword evidence="7" id="KW-1185">Reference proteome</keyword>
<dbReference type="InterPro" id="IPR001236">
    <property type="entry name" value="Lactate/malate_DH_N"/>
</dbReference>
<dbReference type="Gene3D" id="3.40.50.720">
    <property type="entry name" value="NAD(P)-binding Rossmann-like Domain"/>
    <property type="match status" value="1"/>
</dbReference>
<proteinExistence type="inferred from homology"/>
<dbReference type="PIRSF" id="PIRSF000102">
    <property type="entry name" value="Lac_mal_DH"/>
    <property type="match status" value="1"/>
</dbReference>
<protein>
    <submittedName>
        <fullName evidence="8">L-lactate dehydrogenase A chain-like</fullName>
    </submittedName>
</protein>
<feature type="domain" description="Lactate/malate dehydrogenase C-terminal" evidence="6">
    <location>
        <begin position="209"/>
        <end position="378"/>
    </location>
</feature>
<dbReference type="GO" id="GO:0006089">
    <property type="term" value="P:lactate metabolic process"/>
    <property type="evidence" value="ECO:0007669"/>
    <property type="project" value="TreeGrafter"/>
</dbReference>
<feature type="binding site" evidence="3">
    <location>
        <begin position="70"/>
        <end position="75"/>
    </location>
    <ligand>
        <name>NAD(+)</name>
        <dbReference type="ChEBI" id="CHEBI:57540"/>
    </ligand>
</feature>
<dbReference type="OrthoDB" id="5405561at2759"/>
<reference evidence="8" key="1">
    <citation type="submission" date="2025-08" db="UniProtKB">
        <authorList>
            <consortium name="RefSeq"/>
        </authorList>
    </citation>
    <scope>IDENTIFICATION</scope>
</reference>
<dbReference type="InterPro" id="IPR015955">
    <property type="entry name" value="Lactate_DH/Glyco_Ohase_4_C"/>
</dbReference>
<evidence type="ECO:0000256" key="4">
    <source>
        <dbReference type="RuleBase" id="RU003369"/>
    </source>
</evidence>
<dbReference type="RefSeq" id="XP_025072917.1">
    <property type="nucleotide sequence ID" value="XM_025217132.1"/>
</dbReference>
<accession>A0A8N1S496</accession>
<evidence type="ECO:0000259" key="6">
    <source>
        <dbReference type="Pfam" id="PF02866"/>
    </source>
</evidence>
<dbReference type="GeneID" id="105422270"/>
<evidence type="ECO:0000259" key="5">
    <source>
        <dbReference type="Pfam" id="PF00056"/>
    </source>
</evidence>
<comment type="similarity">
    <text evidence="4">Belongs to the LDH/MDH superfamily.</text>
</comment>
<evidence type="ECO:0000313" key="8">
    <source>
        <dbReference type="RefSeq" id="XP_025072917.1"/>
    </source>
</evidence>
<dbReference type="GO" id="GO:0004459">
    <property type="term" value="F:L-lactate dehydrogenase (NAD+) activity"/>
    <property type="evidence" value="ECO:0007669"/>
    <property type="project" value="TreeGrafter"/>
</dbReference>
<dbReference type="Proteomes" id="UP000504615">
    <property type="component" value="Unplaced"/>
</dbReference>
<evidence type="ECO:0000256" key="2">
    <source>
        <dbReference type="ARBA" id="ARBA00023027"/>
    </source>
</evidence>
<evidence type="ECO:0000256" key="3">
    <source>
        <dbReference type="PIRSR" id="PIRSR000102-3"/>
    </source>
</evidence>
<dbReference type="InterPro" id="IPR001557">
    <property type="entry name" value="L-lactate/malate_DH"/>
</dbReference>
<feature type="domain" description="Lactate/malate dehydrogenase N-terminal" evidence="5">
    <location>
        <begin position="64"/>
        <end position="206"/>
    </location>
</feature>
<dbReference type="InterPro" id="IPR022383">
    <property type="entry name" value="Lactate/malate_DH_C"/>
</dbReference>
<keyword evidence="2 3" id="KW-0520">NAD</keyword>
<dbReference type="Pfam" id="PF00056">
    <property type="entry name" value="Ldh_1_N"/>
    <property type="match status" value="1"/>
</dbReference>
<sequence>MADERSDTSKRDDILKNCNNKVDAKVPDDVKYDDVDKIPITTTTTKNALITRQLGECEAYPHCIKISIIGTRKVGMACAIAILMKRIASEVCLIDQNLDKASAEAEDIQHAGIFLGCPLVIGTSALQSISDIYKIKDSTVIIIAACERKSGEELIVKRNIEVFKKIIPTIAKLACKAVLLVVTQPIDVMSYITWKLSKFPSNRVLGTGTLLDSCRFQDLLSRKLGLARTSINCISIGAQGDTSGTFQHLLFYTVPIWSSVHVAGTKIRDINPQMGEADDPEKWRDISEAVNKTSERGKGPSCWALGFCTAEIVDAIVRNTKAVLPVSTYIHSCTHGTDKDVYMSVPCVLGREGVCAMVRQKLNDREKTAIQRCADSIRGVLRECGILRESSDVEE</sequence>
<feature type="binding site" evidence="3">
    <location>
        <position position="159"/>
    </location>
    <ligand>
        <name>NAD(+)</name>
        <dbReference type="ChEBI" id="CHEBI:57540"/>
    </ligand>
</feature>
<dbReference type="AlphaFoldDB" id="A0A8N1S496"/>
<dbReference type="PANTHER" id="PTHR43128">
    <property type="entry name" value="L-2-HYDROXYCARBOXYLATE DEHYDROGENASE (NAD(P)(+))"/>
    <property type="match status" value="1"/>
</dbReference>
<organism evidence="7 8">
    <name type="scientific">Pogonomyrmex barbatus</name>
    <name type="common">red harvester ant</name>
    <dbReference type="NCBI Taxonomy" id="144034"/>
    <lineage>
        <taxon>Eukaryota</taxon>
        <taxon>Metazoa</taxon>
        <taxon>Ecdysozoa</taxon>
        <taxon>Arthropoda</taxon>
        <taxon>Hexapoda</taxon>
        <taxon>Insecta</taxon>
        <taxon>Pterygota</taxon>
        <taxon>Neoptera</taxon>
        <taxon>Endopterygota</taxon>
        <taxon>Hymenoptera</taxon>
        <taxon>Apocrita</taxon>
        <taxon>Aculeata</taxon>
        <taxon>Formicoidea</taxon>
        <taxon>Formicidae</taxon>
        <taxon>Myrmicinae</taxon>
        <taxon>Pogonomyrmex</taxon>
    </lineage>
</organism>
<dbReference type="InterPro" id="IPR036291">
    <property type="entry name" value="NAD(P)-bd_dom_sf"/>
</dbReference>
<dbReference type="SUPFAM" id="SSF51735">
    <property type="entry name" value="NAD(P)-binding Rossmann-fold domains"/>
    <property type="match status" value="1"/>
</dbReference>
<feature type="binding site" evidence="3">
    <location>
        <position position="95"/>
    </location>
    <ligand>
        <name>NAD(+)</name>
        <dbReference type="ChEBI" id="CHEBI:57540"/>
    </ligand>
</feature>
<evidence type="ECO:0000313" key="7">
    <source>
        <dbReference type="Proteomes" id="UP000504615"/>
    </source>
</evidence>